<evidence type="ECO:0000313" key="1">
    <source>
        <dbReference type="EMBL" id="CAK0831792.1"/>
    </source>
</evidence>
<dbReference type="Proteomes" id="UP001189429">
    <property type="component" value="Unassembled WGS sequence"/>
</dbReference>
<gene>
    <name evidence="1" type="ORF">PCOR1329_LOCUS30048</name>
</gene>
<reference evidence="1" key="1">
    <citation type="submission" date="2023-10" db="EMBL/GenBank/DDBJ databases">
        <authorList>
            <person name="Chen Y."/>
            <person name="Shah S."/>
            <person name="Dougan E. K."/>
            <person name="Thang M."/>
            <person name="Chan C."/>
        </authorList>
    </citation>
    <scope>NUCLEOTIDE SEQUENCE [LARGE SCALE GENOMIC DNA]</scope>
</reference>
<name>A0ABN9SJ68_9DINO</name>
<evidence type="ECO:0000313" key="2">
    <source>
        <dbReference type="Proteomes" id="UP001189429"/>
    </source>
</evidence>
<sequence>MQATFAAKSATFAQNQEVREQELEALQKAIEIISNPAVAGSYGDHVQSALPQLAARGRSFLQTRSSRRRASALDRAASLLRRRAGDLSSKMLEGRTWRPASWRTRSR</sequence>
<organism evidence="1 2">
    <name type="scientific">Prorocentrum cordatum</name>
    <dbReference type="NCBI Taxonomy" id="2364126"/>
    <lineage>
        <taxon>Eukaryota</taxon>
        <taxon>Sar</taxon>
        <taxon>Alveolata</taxon>
        <taxon>Dinophyceae</taxon>
        <taxon>Prorocentrales</taxon>
        <taxon>Prorocentraceae</taxon>
        <taxon>Prorocentrum</taxon>
    </lineage>
</organism>
<comment type="caution">
    <text evidence="1">The sequence shown here is derived from an EMBL/GenBank/DDBJ whole genome shotgun (WGS) entry which is preliminary data.</text>
</comment>
<keyword evidence="2" id="KW-1185">Reference proteome</keyword>
<protein>
    <submittedName>
        <fullName evidence="1">Uncharacterized protein</fullName>
    </submittedName>
</protein>
<dbReference type="EMBL" id="CAUYUJ010011448">
    <property type="protein sequence ID" value="CAK0831792.1"/>
    <property type="molecule type" value="Genomic_DNA"/>
</dbReference>
<proteinExistence type="predicted"/>
<accession>A0ABN9SJ68</accession>
<feature type="non-terminal residue" evidence="1">
    <location>
        <position position="107"/>
    </location>
</feature>